<keyword evidence="1" id="KW-0812">Transmembrane</keyword>
<dbReference type="EMBL" id="MGJA01000003">
    <property type="protein sequence ID" value="OGM98170.1"/>
    <property type="molecule type" value="Genomic_DNA"/>
</dbReference>
<accession>A0A1F8EBQ4</accession>
<feature type="domain" description="Glycosyltransferase RgtA/B/C/D-like" evidence="2">
    <location>
        <begin position="76"/>
        <end position="222"/>
    </location>
</feature>
<dbReference type="InterPro" id="IPR038731">
    <property type="entry name" value="RgtA/B/C-like"/>
</dbReference>
<feature type="transmembrane region" description="Helical" evidence="1">
    <location>
        <begin position="337"/>
        <end position="356"/>
    </location>
</feature>
<feature type="transmembrane region" description="Helical" evidence="1">
    <location>
        <begin position="61"/>
        <end position="80"/>
    </location>
</feature>
<feature type="transmembrane region" description="Helical" evidence="1">
    <location>
        <begin position="138"/>
        <end position="156"/>
    </location>
</feature>
<gene>
    <name evidence="3" type="ORF">A2735_00480</name>
</gene>
<feature type="transmembrane region" description="Helical" evidence="1">
    <location>
        <begin position="289"/>
        <end position="306"/>
    </location>
</feature>
<feature type="transmembrane region" description="Helical" evidence="1">
    <location>
        <begin position="92"/>
        <end position="111"/>
    </location>
</feature>
<sequence length="466" mass="53752">MKYTYVILGIIMSFVVFVSLRTLTSQPRYFFDEAGIVETARNFATDGKLDIMVSPNIFSGYSHLFNATGYTVSLPLALIFKLSHVNLVSGRLMMLAWLLIALWSIFYVVRVFWGQPAGLYATALVASFAPFYGNGMQIMGEIPGFVFLIWGLYQLIQKQNFKLTGLLFGLSAISKPSMYILLLPSFLIYLYFFEENKLQKLKDFIIGCIGPIALFFILIVPNIFSSKNWIEIINLYRNPFDSPSLFNNVISNIQTYWNHSTIIYFGLLLIVITSFIFKNYQLTEIKFRKLYFFTFIYITFLIIYFLRSPGWFRYLLPLELLTLIFLYPILSIGKKRLGLYITIFLILLNIGQLFLFRGDVRDTSPQDTASYITNLKQSVGIINALEVSSLIPTEQRYQIVKYVGVPELGFNPLLIKDPFRTQLIVFKSADNAMVVPHQNILDTYYQPLNQIGSYRIYQLKSVEKQP</sequence>
<feature type="transmembrane region" description="Helical" evidence="1">
    <location>
        <begin position="176"/>
        <end position="192"/>
    </location>
</feature>
<comment type="caution">
    <text evidence="3">The sequence shown here is derived from an EMBL/GenBank/DDBJ whole genome shotgun (WGS) entry which is preliminary data.</text>
</comment>
<evidence type="ECO:0000259" key="2">
    <source>
        <dbReference type="Pfam" id="PF13231"/>
    </source>
</evidence>
<name>A0A1F8EBQ4_9BACT</name>
<keyword evidence="1" id="KW-0472">Membrane</keyword>
<reference evidence="3 4" key="1">
    <citation type="journal article" date="2016" name="Nat. Commun.">
        <title>Thousands of microbial genomes shed light on interconnected biogeochemical processes in an aquifer system.</title>
        <authorList>
            <person name="Anantharaman K."/>
            <person name="Brown C.T."/>
            <person name="Hug L.A."/>
            <person name="Sharon I."/>
            <person name="Castelle C.J."/>
            <person name="Probst A.J."/>
            <person name="Thomas B.C."/>
            <person name="Singh A."/>
            <person name="Wilkins M.J."/>
            <person name="Karaoz U."/>
            <person name="Brodie E.L."/>
            <person name="Williams K.H."/>
            <person name="Hubbard S.S."/>
            <person name="Banfield J.F."/>
        </authorList>
    </citation>
    <scope>NUCLEOTIDE SEQUENCE [LARGE SCALE GENOMIC DNA]</scope>
</reference>
<dbReference type="AlphaFoldDB" id="A0A1F8EBQ4"/>
<proteinExistence type="predicted"/>
<evidence type="ECO:0000313" key="3">
    <source>
        <dbReference type="EMBL" id="OGM98170.1"/>
    </source>
</evidence>
<feature type="transmembrane region" description="Helical" evidence="1">
    <location>
        <begin position="256"/>
        <end position="277"/>
    </location>
</feature>
<organism evidence="3 4">
    <name type="scientific">Candidatus Yanofskybacteria bacterium RIFCSPHIGHO2_01_FULL_41_21</name>
    <dbReference type="NCBI Taxonomy" id="1802660"/>
    <lineage>
        <taxon>Bacteria</taxon>
        <taxon>Candidatus Yanofskyibacteriota</taxon>
    </lineage>
</organism>
<dbReference type="STRING" id="1802660.A2735_00480"/>
<feature type="transmembrane region" description="Helical" evidence="1">
    <location>
        <begin position="117"/>
        <end position="133"/>
    </location>
</feature>
<dbReference type="Proteomes" id="UP000178520">
    <property type="component" value="Unassembled WGS sequence"/>
</dbReference>
<protein>
    <recommendedName>
        <fullName evidence="2">Glycosyltransferase RgtA/B/C/D-like domain-containing protein</fullName>
    </recommendedName>
</protein>
<feature type="transmembrane region" description="Helical" evidence="1">
    <location>
        <begin position="5"/>
        <end position="23"/>
    </location>
</feature>
<feature type="transmembrane region" description="Helical" evidence="1">
    <location>
        <begin position="204"/>
        <end position="224"/>
    </location>
</feature>
<keyword evidence="1" id="KW-1133">Transmembrane helix</keyword>
<dbReference type="Pfam" id="PF13231">
    <property type="entry name" value="PMT_2"/>
    <property type="match status" value="1"/>
</dbReference>
<evidence type="ECO:0000256" key="1">
    <source>
        <dbReference type="SAM" id="Phobius"/>
    </source>
</evidence>
<feature type="transmembrane region" description="Helical" evidence="1">
    <location>
        <begin position="312"/>
        <end position="330"/>
    </location>
</feature>
<evidence type="ECO:0000313" key="4">
    <source>
        <dbReference type="Proteomes" id="UP000178520"/>
    </source>
</evidence>